<comment type="subcellular location">
    <subcellularLocation>
        <location evidence="1">Cell membrane</location>
        <topology evidence="1">Multi-pass membrane protein</topology>
    </subcellularLocation>
</comment>
<feature type="transmembrane region" description="Helical" evidence="7">
    <location>
        <begin position="26"/>
        <end position="51"/>
    </location>
</feature>
<keyword evidence="3 7" id="KW-0812">Transmembrane</keyword>
<keyword evidence="5 7" id="KW-1133">Transmembrane helix</keyword>
<dbReference type="PANTHER" id="PTHR14969">
    <property type="entry name" value="SPHINGOSINE-1-PHOSPHATE PHOSPHOHYDROLASE"/>
    <property type="match status" value="1"/>
</dbReference>
<keyword evidence="4" id="KW-0378">Hydrolase</keyword>
<evidence type="ECO:0000256" key="3">
    <source>
        <dbReference type="ARBA" id="ARBA00022692"/>
    </source>
</evidence>
<dbReference type="Pfam" id="PF01569">
    <property type="entry name" value="PAP2"/>
    <property type="match status" value="1"/>
</dbReference>
<feature type="transmembrane region" description="Helical" evidence="7">
    <location>
        <begin position="152"/>
        <end position="170"/>
    </location>
</feature>
<dbReference type="AlphaFoldDB" id="A0A926HSW3"/>
<accession>A0A926HSW3</accession>
<evidence type="ECO:0000313" key="10">
    <source>
        <dbReference type="Proteomes" id="UP000651482"/>
    </source>
</evidence>
<dbReference type="SUPFAM" id="SSF48317">
    <property type="entry name" value="Acid phosphatase/Vanadium-dependent haloperoxidase"/>
    <property type="match status" value="1"/>
</dbReference>
<dbReference type="EMBL" id="JACRSN010000009">
    <property type="protein sequence ID" value="MBC8533841.1"/>
    <property type="molecule type" value="Genomic_DNA"/>
</dbReference>
<dbReference type="RefSeq" id="WP_249319496.1">
    <property type="nucleotide sequence ID" value="NZ_JACRSN010000009.1"/>
</dbReference>
<dbReference type="InterPro" id="IPR036938">
    <property type="entry name" value="PAP2/HPO_sf"/>
</dbReference>
<feature type="transmembrane region" description="Helical" evidence="7">
    <location>
        <begin position="100"/>
        <end position="120"/>
    </location>
</feature>
<dbReference type="GO" id="GO:0005886">
    <property type="term" value="C:plasma membrane"/>
    <property type="evidence" value="ECO:0007669"/>
    <property type="project" value="UniProtKB-SubCell"/>
</dbReference>
<evidence type="ECO:0000256" key="7">
    <source>
        <dbReference type="SAM" id="Phobius"/>
    </source>
</evidence>
<dbReference type="Proteomes" id="UP000651482">
    <property type="component" value="Unassembled WGS sequence"/>
</dbReference>
<gene>
    <name evidence="9" type="ORF">IAG03_07460</name>
</gene>
<dbReference type="GO" id="GO:0016787">
    <property type="term" value="F:hydrolase activity"/>
    <property type="evidence" value="ECO:0007669"/>
    <property type="project" value="UniProtKB-KW"/>
</dbReference>
<comment type="caution">
    <text evidence="9">The sequence shown here is derived from an EMBL/GenBank/DDBJ whole genome shotgun (WGS) entry which is preliminary data.</text>
</comment>
<dbReference type="Gene3D" id="1.20.144.10">
    <property type="entry name" value="Phosphatidic acid phosphatase type 2/haloperoxidase"/>
    <property type="match status" value="2"/>
</dbReference>
<evidence type="ECO:0000313" key="9">
    <source>
        <dbReference type="EMBL" id="MBC8533841.1"/>
    </source>
</evidence>
<feature type="transmembrane region" description="Helical" evidence="7">
    <location>
        <begin position="58"/>
        <end position="80"/>
    </location>
</feature>
<evidence type="ECO:0000256" key="5">
    <source>
        <dbReference type="ARBA" id="ARBA00022989"/>
    </source>
</evidence>
<feature type="transmembrane region" description="Helical" evidence="7">
    <location>
        <begin position="127"/>
        <end position="146"/>
    </location>
</feature>
<protein>
    <submittedName>
        <fullName evidence="9">Phosphatase PAP2 family protein</fullName>
    </submittedName>
</protein>
<organism evidence="9 10">
    <name type="scientific">Yeguia hominis</name>
    <dbReference type="NCBI Taxonomy" id="2763662"/>
    <lineage>
        <taxon>Bacteria</taxon>
        <taxon>Bacillati</taxon>
        <taxon>Bacillota</taxon>
        <taxon>Clostridia</taxon>
        <taxon>Eubacteriales</taxon>
        <taxon>Yeguiaceae</taxon>
        <taxon>Yeguia</taxon>
    </lineage>
</organism>
<evidence type="ECO:0000259" key="8">
    <source>
        <dbReference type="SMART" id="SM00014"/>
    </source>
</evidence>
<name>A0A926HSW3_9FIRM</name>
<evidence type="ECO:0000256" key="4">
    <source>
        <dbReference type="ARBA" id="ARBA00022801"/>
    </source>
</evidence>
<reference evidence="9" key="1">
    <citation type="submission" date="2020-08" db="EMBL/GenBank/DDBJ databases">
        <title>Genome public.</title>
        <authorList>
            <person name="Liu C."/>
            <person name="Sun Q."/>
        </authorList>
    </citation>
    <scope>NUCLEOTIDE SEQUENCE</scope>
    <source>
        <strain evidence="9">NSJ-40</strain>
    </source>
</reference>
<feature type="domain" description="Phosphatidic acid phosphatase type 2/haloperoxidase" evidence="8">
    <location>
        <begin position="57"/>
        <end position="167"/>
    </location>
</feature>
<evidence type="ECO:0000256" key="1">
    <source>
        <dbReference type="ARBA" id="ARBA00004651"/>
    </source>
</evidence>
<keyword evidence="2" id="KW-1003">Cell membrane</keyword>
<keyword evidence="6 7" id="KW-0472">Membrane</keyword>
<sequence>MQAIQTFDEAVILFIQAHFHNPVTDAIFPLITALGNAGIFWILSAVLLLFFRKTRKWGLLLGLALAGTFVLNDLLIKPLAARPRPCDLFPAIELLIRRPASYSFPSGHSASSFSAAVVLFHGNRRLGILALLLAALIAFSRVFLFVHFPTDILTGALLGSSVALLLCGVLKKQKKLPAPFYQKS</sequence>
<evidence type="ECO:0000256" key="2">
    <source>
        <dbReference type="ARBA" id="ARBA00022475"/>
    </source>
</evidence>
<proteinExistence type="predicted"/>
<evidence type="ECO:0000256" key="6">
    <source>
        <dbReference type="ARBA" id="ARBA00023136"/>
    </source>
</evidence>
<keyword evidence="10" id="KW-1185">Reference proteome</keyword>
<dbReference type="SMART" id="SM00014">
    <property type="entry name" value="acidPPc"/>
    <property type="match status" value="1"/>
</dbReference>
<dbReference type="PANTHER" id="PTHR14969:SF62">
    <property type="entry name" value="DECAPRENYLPHOSPHORYL-5-PHOSPHORIBOSE PHOSPHATASE RV3807C-RELATED"/>
    <property type="match status" value="1"/>
</dbReference>
<dbReference type="InterPro" id="IPR000326">
    <property type="entry name" value="PAP2/HPO"/>
</dbReference>